<dbReference type="EMBL" id="JABFCZ010000027">
    <property type="protein sequence ID" value="MBD1548855.1"/>
    <property type="molecule type" value="Genomic_DNA"/>
</dbReference>
<evidence type="ECO:0000256" key="2">
    <source>
        <dbReference type="ARBA" id="ARBA00005417"/>
    </source>
</evidence>
<protein>
    <submittedName>
        <fullName evidence="7">ABC transporter ATP-binding protein</fullName>
    </submittedName>
</protein>
<evidence type="ECO:0000313" key="7">
    <source>
        <dbReference type="EMBL" id="MBD1548855.1"/>
    </source>
</evidence>
<comment type="subcellular location">
    <subcellularLocation>
        <location evidence="1">Cell inner membrane</location>
        <topology evidence="1">Peripheral membrane protein</topology>
    </subcellularLocation>
</comment>
<accession>A0A926P3C0</accession>
<dbReference type="GO" id="GO:0005524">
    <property type="term" value="F:ATP binding"/>
    <property type="evidence" value="ECO:0007669"/>
    <property type="project" value="UniProtKB-KW"/>
</dbReference>
<dbReference type="SMART" id="SM00382">
    <property type="entry name" value="AAA"/>
    <property type="match status" value="2"/>
</dbReference>
<reference evidence="7" key="1">
    <citation type="submission" date="2020-05" db="EMBL/GenBank/DDBJ databases">
        <title>Identification of trans-AT polyketide cluster in two marine bacteria, producers of a novel glutaramide-containing polyketide sesbanimide D and analogs.</title>
        <authorList>
            <person name="Kacar D."/>
            <person name="Rodriguez P."/>
            <person name="Canedo L."/>
            <person name="Gonzalez E."/>
            <person name="Galan B."/>
            <person name="De La Calle F."/>
            <person name="Garcia J.L."/>
        </authorList>
    </citation>
    <scope>NUCLEOTIDE SEQUENCE</scope>
    <source>
        <strain evidence="7">PHM038</strain>
    </source>
</reference>
<dbReference type="InterPro" id="IPR013563">
    <property type="entry name" value="Oligopep_ABC_C"/>
</dbReference>
<dbReference type="FunFam" id="3.40.50.300:FF:000016">
    <property type="entry name" value="Oligopeptide ABC transporter ATP-binding component"/>
    <property type="match status" value="2"/>
</dbReference>
<name>A0A926P3C0_9HYPH</name>
<dbReference type="InterPro" id="IPR027417">
    <property type="entry name" value="P-loop_NTPase"/>
</dbReference>
<comment type="caution">
    <text evidence="7">The sequence shown here is derived from an EMBL/GenBank/DDBJ whole genome shotgun (WGS) entry which is preliminary data.</text>
</comment>
<dbReference type="GO" id="GO:0055085">
    <property type="term" value="P:transmembrane transport"/>
    <property type="evidence" value="ECO:0007669"/>
    <property type="project" value="UniProtKB-ARBA"/>
</dbReference>
<dbReference type="AlphaFoldDB" id="A0A926P3C0"/>
<keyword evidence="3" id="KW-0813">Transport</keyword>
<dbReference type="InterPro" id="IPR050319">
    <property type="entry name" value="ABC_transp_ATP-bind"/>
</dbReference>
<dbReference type="Pfam" id="PF08352">
    <property type="entry name" value="oligo_HPY"/>
    <property type="match status" value="2"/>
</dbReference>
<dbReference type="NCBIfam" id="NF007739">
    <property type="entry name" value="PRK10419.1"/>
    <property type="match status" value="2"/>
</dbReference>
<evidence type="ECO:0000259" key="6">
    <source>
        <dbReference type="PROSITE" id="PS50893"/>
    </source>
</evidence>
<sequence length="542" mass="58850">MSQTKPVLRINGLQIALPEGADRPFAVDGVSLELNAGEILCIVGESGSGKSMSANAMMGLLPDLVHPTAGEILFDHMDLLKLSEDELRDLRGRKLAMIFQEPMSALNPLMRVDDQIAEVFEAHNLLTPAQRRTRAIELLTEVGIPDPEKAARAYPFQLSGGQRQRVMIAMALALEPEILIADEPTTALDVTTQAQILDLIANLQERHGMAVMFITHDFGVVAEIADRVAVMQFGKIVEQGNASDVLDNPQHEYTRKLIAAIPKLHTGETEELDKSKPILEVVGLTKTYRSGGGLFGSPERVVHAVNRISFELGVGETLGVVGESGSGKSSVGRCLVRLQDPDEGSVLLNGEDMAALTGERLRTARKSIQMIFQDPFASLNPRSRVGRIIAEGPIAHGVPAKQAYDRAAELLELVGLDPSAIDRYPHEFSGGQRQRIGIARALALEPKIIIADEAVSALDVSIQAQVLDLLAELKQRLNLSLVFITHDLRVAAQICDRIAVMQKGNLVELGTADEIFNHPRSDYTRSLIEAIPGREKELAATG</sequence>
<dbReference type="Gene3D" id="3.40.50.300">
    <property type="entry name" value="P-loop containing nucleotide triphosphate hydrolases"/>
    <property type="match status" value="2"/>
</dbReference>
<dbReference type="InterPro" id="IPR003439">
    <property type="entry name" value="ABC_transporter-like_ATP-bd"/>
</dbReference>
<keyword evidence="5 7" id="KW-0067">ATP-binding</keyword>
<dbReference type="CDD" id="cd03257">
    <property type="entry name" value="ABC_NikE_OppD_transporters"/>
    <property type="match status" value="2"/>
</dbReference>
<dbReference type="InterPro" id="IPR003593">
    <property type="entry name" value="AAA+_ATPase"/>
</dbReference>
<dbReference type="NCBIfam" id="NF010167">
    <property type="entry name" value="PRK13648.1"/>
    <property type="match status" value="2"/>
</dbReference>
<organism evidence="7 8">
    <name type="scientific">Roseibium aggregatum</name>
    <dbReference type="NCBI Taxonomy" id="187304"/>
    <lineage>
        <taxon>Bacteria</taxon>
        <taxon>Pseudomonadati</taxon>
        <taxon>Pseudomonadota</taxon>
        <taxon>Alphaproteobacteria</taxon>
        <taxon>Hyphomicrobiales</taxon>
        <taxon>Stappiaceae</taxon>
        <taxon>Roseibium</taxon>
    </lineage>
</organism>
<evidence type="ECO:0000313" key="8">
    <source>
        <dbReference type="Proteomes" id="UP000598467"/>
    </source>
</evidence>
<dbReference type="PROSITE" id="PS50893">
    <property type="entry name" value="ABC_TRANSPORTER_2"/>
    <property type="match status" value="2"/>
</dbReference>
<dbReference type="GO" id="GO:0005886">
    <property type="term" value="C:plasma membrane"/>
    <property type="evidence" value="ECO:0007669"/>
    <property type="project" value="UniProtKB-SubCell"/>
</dbReference>
<dbReference type="PANTHER" id="PTHR43776">
    <property type="entry name" value="TRANSPORT ATP-BINDING PROTEIN"/>
    <property type="match status" value="1"/>
</dbReference>
<gene>
    <name evidence="7" type="ORF">HK439_21535</name>
</gene>
<feature type="domain" description="ABC transporter" evidence="6">
    <location>
        <begin position="279"/>
        <end position="528"/>
    </location>
</feature>
<dbReference type="PANTHER" id="PTHR43776:SF7">
    <property type="entry name" value="D,D-DIPEPTIDE TRANSPORT ATP-BINDING PROTEIN DDPF-RELATED"/>
    <property type="match status" value="1"/>
</dbReference>
<dbReference type="GO" id="GO:0015833">
    <property type="term" value="P:peptide transport"/>
    <property type="evidence" value="ECO:0007669"/>
    <property type="project" value="InterPro"/>
</dbReference>
<dbReference type="GO" id="GO:0016887">
    <property type="term" value="F:ATP hydrolysis activity"/>
    <property type="evidence" value="ECO:0007669"/>
    <property type="project" value="InterPro"/>
</dbReference>
<comment type="similarity">
    <text evidence="2">Belongs to the ABC transporter superfamily.</text>
</comment>
<dbReference type="SUPFAM" id="SSF52540">
    <property type="entry name" value="P-loop containing nucleoside triphosphate hydrolases"/>
    <property type="match status" value="2"/>
</dbReference>
<dbReference type="InterPro" id="IPR017871">
    <property type="entry name" value="ABC_transporter-like_CS"/>
</dbReference>
<dbReference type="PROSITE" id="PS00211">
    <property type="entry name" value="ABC_TRANSPORTER_1"/>
    <property type="match status" value="2"/>
</dbReference>
<evidence type="ECO:0000256" key="4">
    <source>
        <dbReference type="ARBA" id="ARBA00022741"/>
    </source>
</evidence>
<dbReference type="Pfam" id="PF00005">
    <property type="entry name" value="ABC_tran"/>
    <property type="match status" value="2"/>
</dbReference>
<dbReference type="NCBIfam" id="NF008453">
    <property type="entry name" value="PRK11308.1"/>
    <property type="match status" value="2"/>
</dbReference>
<evidence type="ECO:0000256" key="5">
    <source>
        <dbReference type="ARBA" id="ARBA00022840"/>
    </source>
</evidence>
<proteinExistence type="inferred from homology"/>
<dbReference type="RefSeq" id="WP_190293546.1">
    <property type="nucleotide sequence ID" value="NZ_JABFCZ010000027.1"/>
</dbReference>
<feature type="domain" description="ABC transporter" evidence="6">
    <location>
        <begin position="8"/>
        <end position="258"/>
    </location>
</feature>
<evidence type="ECO:0000256" key="3">
    <source>
        <dbReference type="ARBA" id="ARBA00022448"/>
    </source>
</evidence>
<dbReference type="Proteomes" id="UP000598467">
    <property type="component" value="Unassembled WGS sequence"/>
</dbReference>
<keyword evidence="4" id="KW-0547">Nucleotide-binding</keyword>
<evidence type="ECO:0000256" key="1">
    <source>
        <dbReference type="ARBA" id="ARBA00004417"/>
    </source>
</evidence>